<gene>
    <name evidence="1" type="ORF">M9H77_25097</name>
</gene>
<comment type="caution">
    <text evidence="1">The sequence shown here is derived from an EMBL/GenBank/DDBJ whole genome shotgun (WGS) entry which is preliminary data.</text>
</comment>
<protein>
    <submittedName>
        <fullName evidence="1">Uncharacterized protein</fullName>
    </submittedName>
</protein>
<reference evidence="2" key="1">
    <citation type="journal article" date="2023" name="Nat. Plants">
        <title>Single-cell RNA sequencing provides a high-resolution roadmap for understanding the multicellular compartmentation of specialized metabolism.</title>
        <authorList>
            <person name="Sun S."/>
            <person name="Shen X."/>
            <person name="Li Y."/>
            <person name="Li Y."/>
            <person name="Wang S."/>
            <person name="Li R."/>
            <person name="Zhang H."/>
            <person name="Shen G."/>
            <person name="Guo B."/>
            <person name="Wei J."/>
            <person name="Xu J."/>
            <person name="St-Pierre B."/>
            <person name="Chen S."/>
            <person name="Sun C."/>
        </authorList>
    </citation>
    <scope>NUCLEOTIDE SEQUENCE [LARGE SCALE GENOMIC DNA]</scope>
</reference>
<accession>A0ACC0A663</accession>
<sequence length="266" mass="28795">MVAPDGGDCVPVGVRIGDLLYDAEKQSRGLEDRNNGFSEDLGAQVSHHSEFSIAGSEGESLNHQNGAIPLTVMNFPTLGQMADVDLPKKPQLSRNPSSQEQCRVCQQEKEEDLINLGCHCRGGLAEAHQSCINTWFNSRGSNKCEICQQVAANVVLSESQESADNLMSRVDSAYGGTRIGQEHERGCLSPLWIAFLILIGVLLLDVLISISLGVTALPVNIIIGVVIVLGLGTALRLALEFCNEWRVRRVVHRVEANASLGYHPAL</sequence>
<name>A0ACC0A663_CATRO</name>
<keyword evidence="2" id="KW-1185">Reference proteome</keyword>
<dbReference type="EMBL" id="CM044706">
    <property type="protein sequence ID" value="KAI5656304.1"/>
    <property type="molecule type" value="Genomic_DNA"/>
</dbReference>
<evidence type="ECO:0000313" key="1">
    <source>
        <dbReference type="EMBL" id="KAI5656304.1"/>
    </source>
</evidence>
<evidence type="ECO:0000313" key="2">
    <source>
        <dbReference type="Proteomes" id="UP001060085"/>
    </source>
</evidence>
<dbReference type="Proteomes" id="UP001060085">
    <property type="component" value="Linkage Group LG06"/>
</dbReference>
<proteinExistence type="predicted"/>
<organism evidence="1 2">
    <name type="scientific">Catharanthus roseus</name>
    <name type="common">Madagascar periwinkle</name>
    <name type="synonym">Vinca rosea</name>
    <dbReference type="NCBI Taxonomy" id="4058"/>
    <lineage>
        <taxon>Eukaryota</taxon>
        <taxon>Viridiplantae</taxon>
        <taxon>Streptophyta</taxon>
        <taxon>Embryophyta</taxon>
        <taxon>Tracheophyta</taxon>
        <taxon>Spermatophyta</taxon>
        <taxon>Magnoliopsida</taxon>
        <taxon>eudicotyledons</taxon>
        <taxon>Gunneridae</taxon>
        <taxon>Pentapetalae</taxon>
        <taxon>asterids</taxon>
        <taxon>lamiids</taxon>
        <taxon>Gentianales</taxon>
        <taxon>Apocynaceae</taxon>
        <taxon>Rauvolfioideae</taxon>
        <taxon>Vinceae</taxon>
        <taxon>Catharanthinae</taxon>
        <taxon>Catharanthus</taxon>
    </lineage>
</organism>